<accession>A0A0F6Q777</accession>
<sequence>MWEKDWRNRTKKKGRKNTSRRMRRTKTRMRRRRRRRRIVAGSGRYLVNDYSLALAGRLKACGVEYKIVFEMLGVATPAVAVVLLHGVDPGTHRSRTQFREGY</sequence>
<protein>
    <submittedName>
        <fullName evidence="2">Uncharacterized protein</fullName>
    </submittedName>
</protein>
<name>A0A0F6Q777_9HYME</name>
<feature type="compositionally biased region" description="Basic residues" evidence="1">
    <location>
        <begin position="9"/>
        <end position="35"/>
    </location>
</feature>
<reference evidence="2" key="1">
    <citation type="journal article" date="2015" name="J. Virol.">
        <title>Genomic and Proteomic Analyses Indicate that Banchine and Campoplegine Polydnaviruses Have Similar, if Not Identical, Viral Ancestors.</title>
        <authorList>
            <person name="Beliveau C."/>
            <person name="Cohen A."/>
            <person name="Stewart D."/>
            <person name="Periquet G."/>
            <person name="Djoumad A."/>
            <person name="Kuhn L."/>
            <person name="Stoltz D."/>
            <person name="Volkoff A.-N."/>
            <person name="Herniou E."/>
            <person name="Drezen J.-M."/>
            <person name="Cusson M."/>
        </authorList>
    </citation>
    <scope>NUCLEOTIDE SEQUENCE</scope>
</reference>
<dbReference type="EMBL" id="KP706801">
    <property type="protein sequence ID" value="AKD28117.1"/>
    <property type="molecule type" value="Genomic_DNA"/>
</dbReference>
<feature type="region of interest" description="Disordered" evidence="1">
    <location>
        <begin position="1"/>
        <end position="35"/>
    </location>
</feature>
<evidence type="ECO:0000313" key="2">
    <source>
        <dbReference type="EMBL" id="AKD28117.1"/>
    </source>
</evidence>
<proteinExistence type="predicted"/>
<dbReference type="AlphaFoldDB" id="A0A0F6Q777"/>
<evidence type="ECO:0000256" key="1">
    <source>
        <dbReference type="SAM" id="MobiDB-lite"/>
    </source>
</evidence>
<organism evidence="2">
    <name type="scientific">Glypta fumiferanae</name>
    <dbReference type="NCBI Taxonomy" id="389681"/>
    <lineage>
        <taxon>Eukaryota</taxon>
        <taxon>Metazoa</taxon>
        <taxon>Ecdysozoa</taxon>
        <taxon>Arthropoda</taxon>
        <taxon>Hexapoda</taxon>
        <taxon>Insecta</taxon>
        <taxon>Pterygota</taxon>
        <taxon>Neoptera</taxon>
        <taxon>Endopterygota</taxon>
        <taxon>Hymenoptera</taxon>
        <taxon>Apocrita</taxon>
        <taxon>Ichneumonoidea</taxon>
        <taxon>Ichneumonidae</taxon>
        <taxon>Banchinae</taxon>
        <taxon>Glypta</taxon>
    </lineage>
</organism>